<organism evidence="1">
    <name type="scientific">marine sediment metagenome</name>
    <dbReference type="NCBI Taxonomy" id="412755"/>
    <lineage>
        <taxon>unclassified sequences</taxon>
        <taxon>metagenomes</taxon>
        <taxon>ecological metagenomes</taxon>
    </lineage>
</organism>
<accession>X0YEV2</accession>
<dbReference type="AlphaFoldDB" id="X0YEV2"/>
<gene>
    <name evidence="1" type="ORF">S01H1_63410</name>
</gene>
<proteinExistence type="predicted"/>
<comment type="caution">
    <text evidence="1">The sequence shown here is derived from an EMBL/GenBank/DDBJ whole genome shotgun (WGS) entry which is preliminary data.</text>
</comment>
<name>X0YEV2_9ZZZZ</name>
<evidence type="ECO:0000313" key="1">
    <source>
        <dbReference type="EMBL" id="GAG35356.1"/>
    </source>
</evidence>
<dbReference type="EMBL" id="BARS01041725">
    <property type="protein sequence ID" value="GAG35356.1"/>
    <property type="molecule type" value="Genomic_DNA"/>
</dbReference>
<sequence>MTDSTFRMRVNRIPGTLTLTFEIRGSDRMSMIALHWGCDCYINRYYSGWIDKKTSHITLELYQLFDAFDSHNLCECHAQMLVEQLILEATYDRNPDSLHQEAVAEDIPHK</sequence>
<protein>
    <submittedName>
        <fullName evidence="1">Uncharacterized protein</fullName>
    </submittedName>
</protein>
<reference evidence="1" key="1">
    <citation type="journal article" date="2014" name="Front. Microbiol.">
        <title>High frequency of phylogenetically diverse reductive dehalogenase-homologous genes in deep subseafloor sedimentary metagenomes.</title>
        <authorList>
            <person name="Kawai M."/>
            <person name="Futagami T."/>
            <person name="Toyoda A."/>
            <person name="Takaki Y."/>
            <person name="Nishi S."/>
            <person name="Hori S."/>
            <person name="Arai W."/>
            <person name="Tsubouchi T."/>
            <person name="Morono Y."/>
            <person name="Uchiyama I."/>
            <person name="Ito T."/>
            <person name="Fujiyama A."/>
            <person name="Inagaki F."/>
            <person name="Takami H."/>
        </authorList>
    </citation>
    <scope>NUCLEOTIDE SEQUENCE</scope>
    <source>
        <strain evidence="1">Expedition CK06-06</strain>
    </source>
</reference>